<gene>
    <name evidence="2" type="ORF">D0Y53_03615</name>
</gene>
<proteinExistence type="predicted"/>
<dbReference type="OrthoDB" id="5988564at2"/>
<dbReference type="EMBL" id="QVPD01000003">
    <property type="protein sequence ID" value="RFP61424.1"/>
    <property type="molecule type" value="Genomic_DNA"/>
</dbReference>
<feature type="transmembrane region" description="Helical" evidence="1">
    <location>
        <begin position="15"/>
        <end position="32"/>
    </location>
</feature>
<name>A0A372DPJ7_9GAMM</name>
<protein>
    <submittedName>
        <fullName evidence="2">MFS transporter</fullName>
    </submittedName>
</protein>
<organism evidence="2 3">
    <name type="scientific">Cognatiluteimonas weifangensis</name>
    <dbReference type="NCBI Taxonomy" id="2303539"/>
    <lineage>
        <taxon>Bacteria</taxon>
        <taxon>Pseudomonadati</taxon>
        <taxon>Pseudomonadota</taxon>
        <taxon>Gammaproteobacteria</taxon>
        <taxon>Lysobacterales</taxon>
        <taxon>Lysobacteraceae</taxon>
        <taxon>Cognatiluteimonas</taxon>
    </lineage>
</organism>
<keyword evidence="1" id="KW-1133">Transmembrane helix</keyword>
<evidence type="ECO:0000313" key="2">
    <source>
        <dbReference type="EMBL" id="RFP61424.1"/>
    </source>
</evidence>
<feature type="transmembrane region" description="Helical" evidence="1">
    <location>
        <begin position="38"/>
        <end position="55"/>
    </location>
</feature>
<sequence length="61" mass="6212">MRSGPCKPAGKEPRAAGLGYLGSGVAFLAVAWLGHQPAFTGVGFAFIGLGVAWLLRGRGGR</sequence>
<evidence type="ECO:0000256" key="1">
    <source>
        <dbReference type="SAM" id="Phobius"/>
    </source>
</evidence>
<accession>A0A372DPJ7</accession>
<keyword evidence="3" id="KW-1185">Reference proteome</keyword>
<evidence type="ECO:0000313" key="3">
    <source>
        <dbReference type="Proteomes" id="UP000262917"/>
    </source>
</evidence>
<reference evidence="2 3" key="1">
    <citation type="submission" date="2018-08" db="EMBL/GenBank/DDBJ databases">
        <title>Lysobacter weifangensis sp. nov., a new member of the family 'Xanthomonadaceae', isolated from soil in a farmland.</title>
        <authorList>
            <person name="Zhao H."/>
        </authorList>
    </citation>
    <scope>NUCLEOTIDE SEQUENCE [LARGE SCALE GENOMIC DNA]</scope>
    <source>
        <strain evidence="2 3">WF-2</strain>
    </source>
</reference>
<comment type="caution">
    <text evidence="2">The sequence shown here is derived from an EMBL/GenBank/DDBJ whole genome shotgun (WGS) entry which is preliminary data.</text>
</comment>
<keyword evidence="1" id="KW-0472">Membrane</keyword>
<keyword evidence="1" id="KW-0812">Transmembrane</keyword>
<dbReference type="AlphaFoldDB" id="A0A372DPJ7"/>
<dbReference type="RefSeq" id="WP_117201850.1">
    <property type="nucleotide sequence ID" value="NZ_JBHTBK010000010.1"/>
</dbReference>
<dbReference type="Proteomes" id="UP000262917">
    <property type="component" value="Unassembled WGS sequence"/>
</dbReference>